<feature type="transmembrane region" description="Helical" evidence="11">
    <location>
        <begin position="21"/>
        <end position="39"/>
    </location>
</feature>
<evidence type="ECO:0000256" key="2">
    <source>
        <dbReference type="ARBA" id="ARBA00022519"/>
    </source>
</evidence>
<comment type="caution">
    <text evidence="13">The sequence shown here is derived from an EMBL/GenBank/DDBJ whole genome shotgun (WGS) entry which is preliminary data.</text>
</comment>
<dbReference type="SUPFAM" id="SSF53955">
    <property type="entry name" value="Lysozyme-like"/>
    <property type="match status" value="1"/>
</dbReference>
<organism evidence="13 14">
    <name type="scientific">Desulfotignum balticum</name>
    <dbReference type="NCBI Taxonomy" id="115781"/>
    <lineage>
        <taxon>Bacteria</taxon>
        <taxon>Pseudomonadati</taxon>
        <taxon>Thermodesulfobacteriota</taxon>
        <taxon>Desulfobacteria</taxon>
        <taxon>Desulfobacterales</taxon>
        <taxon>Desulfobacteraceae</taxon>
        <taxon>Desulfotignum</taxon>
    </lineage>
</organism>
<evidence type="ECO:0000259" key="12">
    <source>
        <dbReference type="Pfam" id="PF00912"/>
    </source>
</evidence>
<dbReference type="HAMAP" id="MF_00766">
    <property type="entry name" value="PGT_MtgA"/>
    <property type="match status" value="1"/>
</dbReference>
<evidence type="ECO:0000256" key="11">
    <source>
        <dbReference type="HAMAP-Rule" id="MF_00766"/>
    </source>
</evidence>
<evidence type="ECO:0000256" key="6">
    <source>
        <dbReference type="ARBA" id="ARBA00022960"/>
    </source>
</evidence>
<evidence type="ECO:0000256" key="1">
    <source>
        <dbReference type="ARBA" id="ARBA00022475"/>
    </source>
</evidence>
<dbReference type="InterPro" id="IPR001264">
    <property type="entry name" value="Glyco_trans_51"/>
</dbReference>
<dbReference type="NCBIfam" id="TIGR02070">
    <property type="entry name" value="mono_pep_trsgly"/>
    <property type="match status" value="1"/>
</dbReference>
<keyword evidence="10 11" id="KW-0961">Cell wall biogenesis/degradation</keyword>
<evidence type="ECO:0000256" key="3">
    <source>
        <dbReference type="ARBA" id="ARBA00022676"/>
    </source>
</evidence>
<evidence type="ECO:0000313" key="14">
    <source>
        <dbReference type="Proteomes" id="UP000706172"/>
    </source>
</evidence>
<evidence type="ECO:0000256" key="10">
    <source>
        <dbReference type="ARBA" id="ARBA00023316"/>
    </source>
</evidence>
<keyword evidence="3 11" id="KW-0328">Glycosyltransferase</keyword>
<dbReference type="AlphaFoldDB" id="A0A931CTM9"/>
<dbReference type="PANTHER" id="PTHR30400:SF0">
    <property type="entry name" value="BIOSYNTHETIC PEPTIDOGLYCAN TRANSGLYCOSYLASE"/>
    <property type="match status" value="1"/>
</dbReference>
<dbReference type="GO" id="GO:0005886">
    <property type="term" value="C:plasma membrane"/>
    <property type="evidence" value="ECO:0007669"/>
    <property type="project" value="UniProtKB-SubCell"/>
</dbReference>
<dbReference type="InterPro" id="IPR036950">
    <property type="entry name" value="PBP_transglycosylase"/>
</dbReference>
<comment type="catalytic activity">
    <reaction evidence="11">
        <text>[GlcNAc-(1-&gt;4)-Mur2Ac(oyl-L-Ala-gamma-D-Glu-L-Lys-D-Ala-D-Ala)](n)-di-trans,octa-cis-undecaprenyl diphosphate + beta-D-GlcNAc-(1-&gt;4)-Mur2Ac(oyl-L-Ala-gamma-D-Glu-L-Lys-D-Ala-D-Ala)-di-trans,octa-cis-undecaprenyl diphosphate = [GlcNAc-(1-&gt;4)-Mur2Ac(oyl-L-Ala-gamma-D-Glu-L-Lys-D-Ala-D-Ala)](n+1)-di-trans,octa-cis-undecaprenyl diphosphate + di-trans,octa-cis-undecaprenyl diphosphate + H(+)</text>
        <dbReference type="Rhea" id="RHEA:23708"/>
        <dbReference type="Rhea" id="RHEA-COMP:9602"/>
        <dbReference type="Rhea" id="RHEA-COMP:9603"/>
        <dbReference type="ChEBI" id="CHEBI:15378"/>
        <dbReference type="ChEBI" id="CHEBI:58405"/>
        <dbReference type="ChEBI" id="CHEBI:60033"/>
        <dbReference type="ChEBI" id="CHEBI:78435"/>
        <dbReference type="EC" id="2.4.99.28"/>
    </reaction>
</comment>
<comment type="pathway">
    <text evidence="11">Cell wall biogenesis; peptidoglycan biosynthesis.</text>
</comment>
<comment type="subcellular location">
    <subcellularLocation>
        <location evidence="11">Cell membrane</location>
        <topology evidence="11">Single-pass membrane protein</topology>
    </subcellularLocation>
</comment>
<evidence type="ECO:0000313" key="13">
    <source>
        <dbReference type="EMBL" id="MBG0779227.1"/>
    </source>
</evidence>
<keyword evidence="6 11" id="KW-0133">Cell shape</keyword>
<dbReference type="GO" id="GO:0008360">
    <property type="term" value="P:regulation of cell shape"/>
    <property type="evidence" value="ECO:0007669"/>
    <property type="project" value="UniProtKB-KW"/>
</dbReference>
<dbReference type="GO" id="GO:0071555">
    <property type="term" value="P:cell wall organization"/>
    <property type="evidence" value="ECO:0007669"/>
    <property type="project" value="UniProtKB-KW"/>
</dbReference>
<dbReference type="GO" id="GO:0009252">
    <property type="term" value="P:peptidoglycan biosynthetic process"/>
    <property type="evidence" value="ECO:0007669"/>
    <property type="project" value="UniProtKB-UniRule"/>
</dbReference>
<reference evidence="13" key="1">
    <citation type="submission" date="2020-07" db="EMBL/GenBank/DDBJ databases">
        <title>Severe corrosion of carbon steel in oil field produced water can be linked to methanogenic archaea containing a special type of NiFe hydrogenase.</title>
        <authorList>
            <person name="Lahme S."/>
            <person name="Mand J."/>
            <person name="Longwell J."/>
            <person name="Smith R."/>
            <person name="Enning D."/>
        </authorList>
    </citation>
    <scope>NUCLEOTIDE SEQUENCE</scope>
    <source>
        <strain evidence="13">MIC098Bin6</strain>
    </source>
</reference>
<feature type="domain" description="Glycosyl transferase family 51" evidence="12">
    <location>
        <begin position="67"/>
        <end position="228"/>
    </location>
</feature>
<gene>
    <name evidence="11 13" type="primary">mtgA</name>
    <name evidence="13" type="ORF">H0S81_04810</name>
</gene>
<dbReference type="InterPro" id="IPR023346">
    <property type="entry name" value="Lysozyme-like_dom_sf"/>
</dbReference>
<evidence type="ECO:0000256" key="7">
    <source>
        <dbReference type="ARBA" id="ARBA00022984"/>
    </source>
</evidence>
<name>A0A931CTM9_9BACT</name>
<keyword evidence="8 11" id="KW-1133">Transmembrane helix</keyword>
<keyword evidence="4 11" id="KW-0808">Transferase</keyword>
<keyword evidence="7 11" id="KW-0573">Peptidoglycan synthesis</keyword>
<dbReference type="EC" id="2.4.99.28" evidence="11"/>
<evidence type="ECO:0000256" key="8">
    <source>
        <dbReference type="ARBA" id="ARBA00022989"/>
    </source>
</evidence>
<dbReference type="GO" id="GO:0009274">
    <property type="term" value="C:peptidoglycan-based cell wall"/>
    <property type="evidence" value="ECO:0007669"/>
    <property type="project" value="InterPro"/>
</dbReference>
<dbReference type="PANTHER" id="PTHR30400">
    <property type="entry name" value="MONOFUNCTIONAL BIOSYNTHETIC PEPTIDOGLYCAN TRANSGLYCOSYLASE"/>
    <property type="match status" value="1"/>
</dbReference>
<comment type="similarity">
    <text evidence="11">Belongs to the glycosyltransferase 51 family.</text>
</comment>
<evidence type="ECO:0000256" key="9">
    <source>
        <dbReference type="ARBA" id="ARBA00023136"/>
    </source>
</evidence>
<dbReference type="EMBL" id="JACCQK010000246">
    <property type="protein sequence ID" value="MBG0779227.1"/>
    <property type="molecule type" value="Genomic_DNA"/>
</dbReference>
<dbReference type="Gene3D" id="1.10.3810.10">
    <property type="entry name" value="Biosynthetic peptidoglycan transglycosylase-like"/>
    <property type="match status" value="1"/>
</dbReference>
<evidence type="ECO:0000256" key="5">
    <source>
        <dbReference type="ARBA" id="ARBA00022692"/>
    </source>
</evidence>
<protein>
    <recommendedName>
        <fullName evidence="11">Biosynthetic peptidoglycan transglycosylase</fullName>
        <ecNumber evidence="11">2.4.99.28</ecNumber>
    </recommendedName>
    <alternativeName>
        <fullName evidence="11">Glycan polymerase</fullName>
    </alternativeName>
    <alternativeName>
        <fullName evidence="11">Peptidoglycan glycosyltransferase MtgA</fullName>
        <shortName evidence="11">PGT</shortName>
    </alternativeName>
</protein>
<keyword evidence="1 11" id="KW-1003">Cell membrane</keyword>
<accession>A0A931CTM9</accession>
<dbReference type="InterPro" id="IPR011812">
    <property type="entry name" value="Pep_trsgly"/>
</dbReference>
<sequence>MKKKTQRHAIAAWVFKTLVKFFLVLVSLTLLQVAVFKYVNPPFTVNMVWERLRHQWFDAPYVVPAYEWRNLSDISPHLKQAVIAAEDQRFLTHHGFDFQEIKIVLTQAMEGKPPRGASTITMQAARSVFMPATRNFVRKLGEAWYTLFMELIWNKSRILEMYLNTVDWGTGIVGAQAGAHRYFKTTAAGLTLDQAALMAAVLPSPHKWSPVNPTPYVKKRQQRILAYMPNMPLL</sequence>
<dbReference type="GO" id="GO:0016763">
    <property type="term" value="F:pentosyltransferase activity"/>
    <property type="evidence" value="ECO:0007669"/>
    <property type="project" value="InterPro"/>
</dbReference>
<keyword evidence="5 11" id="KW-0812">Transmembrane</keyword>
<dbReference type="GO" id="GO:0008955">
    <property type="term" value="F:peptidoglycan glycosyltransferase activity"/>
    <property type="evidence" value="ECO:0007669"/>
    <property type="project" value="UniProtKB-UniRule"/>
</dbReference>
<keyword evidence="2" id="KW-0997">Cell inner membrane</keyword>
<dbReference type="Pfam" id="PF00912">
    <property type="entry name" value="Transgly"/>
    <property type="match status" value="1"/>
</dbReference>
<comment type="function">
    <text evidence="11">Peptidoglycan polymerase that catalyzes glycan chain elongation from lipid-linked precursors.</text>
</comment>
<dbReference type="Proteomes" id="UP000706172">
    <property type="component" value="Unassembled WGS sequence"/>
</dbReference>
<proteinExistence type="inferred from homology"/>
<keyword evidence="9 11" id="KW-0472">Membrane</keyword>
<evidence type="ECO:0000256" key="4">
    <source>
        <dbReference type="ARBA" id="ARBA00022679"/>
    </source>
</evidence>